<protein>
    <submittedName>
        <fullName evidence="8">Alcohol dehydrogenase</fullName>
    </submittedName>
</protein>
<dbReference type="KEGG" id="xya:ET471_06680"/>
<dbReference type="AlphaFoldDB" id="A0A4P6F3G6"/>
<dbReference type="GO" id="GO:0008270">
    <property type="term" value="F:zinc ion binding"/>
    <property type="evidence" value="ECO:0007669"/>
    <property type="project" value="InterPro"/>
</dbReference>
<dbReference type="Gene3D" id="3.40.50.720">
    <property type="entry name" value="NAD(P)-binding Rossmann-like Domain"/>
    <property type="match status" value="1"/>
</dbReference>
<dbReference type="InterPro" id="IPR020843">
    <property type="entry name" value="ER"/>
</dbReference>
<feature type="domain" description="Enoyl reductase (ER)" evidence="7">
    <location>
        <begin position="8"/>
        <end position="346"/>
    </location>
</feature>
<keyword evidence="9" id="KW-1185">Reference proteome</keyword>
<dbReference type="Pfam" id="PF08240">
    <property type="entry name" value="ADH_N"/>
    <property type="match status" value="1"/>
</dbReference>
<name>A0A4P6F3G6_9MICO</name>
<keyword evidence="5" id="KW-0560">Oxidoreductase</keyword>
<dbReference type="PROSITE" id="PS00059">
    <property type="entry name" value="ADH_ZINC"/>
    <property type="match status" value="1"/>
</dbReference>
<evidence type="ECO:0000313" key="8">
    <source>
        <dbReference type="EMBL" id="QAY69765.1"/>
    </source>
</evidence>
<dbReference type="Pfam" id="PF00107">
    <property type="entry name" value="ADH_zinc_N"/>
    <property type="match status" value="1"/>
</dbReference>
<dbReference type="EMBL" id="CP035493">
    <property type="protein sequence ID" value="QAY69765.1"/>
    <property type="molecule type" value="Genomic_DNA"/>
</dbReference>
<keyword evidence="3 6" id="KW-0479">Metal-binding</keyword>
<organism evidence="8 9">
    <name type="scientific">Xylanimonas protaetiae</name>
    <dbReference type="NCBI Taxonomy" id="2509457"/>
    <lineage>
        <taxon>Bacteria</taxon>
        <taxon>Bacillati</taxon>
        <taxon>Actinomycetota</taxon>
        <taxon>Actinomycetes</taxon>
        <taxon>Micrococcales</taxon>
        <taxon>Promicromonosporaceae</taxon>
        <taxon>Xylanimonas</taxon>
    </lineage>
</organism>
<keyword evidence="4 6" id="KW-0862">Zinc</keyword>
<gene>
    <name evidence="8" type="ORF">ET471_06680</name>
</gene>
<evidence type="ECO:0000256" key="3">
    <source>
        <dbReference type="ARBA" id="ARBA00022723"/>
    </source>
</evidence>
<evidence type="ECO:0000259" key="7">
    <source>
        <dbReference type="SMART" id="SM00829"/>
    </source>
</evidence>
<dbReference type="SMART" id="SM00829">
    <property type="entry name" value="PKS_ER"/>
    <property type="match status" value="1"/>
</dbReference>
<dbReference type="RefSeq" id="WP_129187155.1">
    <property type="nucleotide sequence ID" value="NZ_CP035493.1"/>
</dbReference>
<evidence type="ECO:0000256" key="4">
    <source>
        <dbReference type="ARBA" id="ARBA00022833"/>
    </source>
</evidence>
<dbReference type="GO" id="GO:0016491">
    <property type="term" value="F:oxidoreductase activity"/>
    <property type="evidence" value="ECO:0007669"/>
    <property type="project" value="UniProtKB-KW"/>
</dbReference>
<dbReference type="InterPro" id="IPR013154">
    <property type="entry name" value="ADH-like_N"/>
</dbReference>
<evidence type="ECO:0000313" key="9">
    <source>
        <dbReference type="Proteomes" id="UP000292118"/>
    </source>
</evidence>
<comment type="similarity">
    <text evidence="2 6">Belongs to the zinc-containing alcohol dehydrogenase family.</text>
</comment>
<dbReference type="InterPro" id="IPR002328">
    <property type="entry name" value="ADH_Zn_CS"/>
</dbReference>
<dbReference type="InterPro" id="IPR013149">
    <property type="entry name" value="ADH-like_C"/>
</dbReference>
<evidence type="ECO:0000256" key="6">
    <source>
        <dbReference type="RuleBase" id="RU361277"/>
    </source>
</evidence>
<evidence type="ECO:0000256" key="1">
    <source>
        <dbReference type="ARBA" id="ARBA00001947"/>
    </source>
</evidence>
<dbReference type="SUPFAM" id="SSF51735">
    <property type="entry name" value="NAD(P)-binding Rossmann-fold domains"/>
    <property type="match status" value="1"/>
</dbReference>
<sequence length="350" mass="37064">MKALVYHGPGHKEWESVPDPTLLAPTDAIVQIDTTTICGTDLHILQGDCPEVKDGTVLGHEGVGTVVEVGAAVGTVRPGDRVIVSCISSCAVCSYCRKGMPSHCLGMGGIGWVLGHLIDGTQAEYVRTPFADTSLHKVPDALTNEQAVMVSDIFPTGFEIGVQYGDIKPGDVVAVVGVGPVGLAAVATAKLYGPSKVIAVGRSQPRIDHALRMGADVGVSTNDPDWVDAVMAQTDGLGVDVVIEAVGVPRTLQDCVRIVRPGGHVANAGVHGKPVELPMESMWIQNLRLTTGLVDATSSRMLIDLMVAGRLQPEQMVTHRFALDDMVKAYEVFSDAPRWDALKVAIHREA</sequence>
<dbReference type="Gene3D" id="3.90.180.10">
    <property type="entry name" value="Medium-chain alcohol dehydrogenases, catalytic domain"/>
    <property type="match status" value="1"/>
</dbReference>
<dbReference type="PANTHER" id="PTHR42813:SF4">
    <property type="entry name" value="NADP-DEPENDENT ISOPROPANOL DEHYDROGENASE"/>
    <property type="match status" value="1"/>
</dbReference>
<dbReference type="PANTHER" id="PTHR42813">
    <property type="entry name" value="ZINC-TYPE ALCOHOL DEHYDROGENASE-LIKE"/>
    <property type="match status" value="1"/>
</dbReference>
<comment type="cofactor">
    <cofactor evidence="1 6">
        <name>Zn(2+)</name>
        <dbReference type="ChEBI" id="CHEBI:29105"/>
    </cofactor>
</comment>
<dbReference type="InterPro" id="IPR036291">
    <property type="entry name" value="NAD(P)-bd_dom_sf"/>
</dbReference>
<accession>A0A4P6F3G6</accession>
<reference evidence="8 9" key="1">
    <citation type="submission" date="2019-01" db="EMBL/GenBank/DDBJ databases">
        <title>Genome sequencing of strain FW10M-9.</title>
        <authorList>
            <person name="Heo J."/>
            <person name="Kim S.-J."/>
            <person name="Kim J.-S."/>
            <person name="Hong S.-B."/>
            <person name="Kwon S.-W."/>
        </authorList>
    </citation>
    <scope>NUCLEOTIDE SEQUENCE [LARGE SCALE GENOMIC DNA]</scope>
    <source>
        <strain evidence="8 9">FW10M-9</strain>
    </source>
</reference>
<proteinExistence type="inferred from homology"/>
<dbReference type="InterPro" id="IPR011032">
    <property type="entry name" value="GroES-like_sf"/>
</dbReference>
<evidence type="ECO:0000256" key="5">
    <source>
        <dbReference type="ARBA" id="ARBA00023002"/>
    </source>
</evidence>
<evidence type="ECO:0000256" key="2">
    <source>
        <dbReference type="ARBA" id="ARBA00008072"/>
    </source>
</evidence>
<dbReference type="SUPFAM" id="SSF50129">
    <property type="entry name" value="GroES-like"/>
    <property type="match status" value="1"/>
</dbReference>
<dbReference type="OrthoDB" id="241504at2"/>
<dbReference type="Proteomes" id="UP000292118">
    <property type="component" value="Chromosome"/>
</dbReference>